<gene>
    <name evidence="2" type="ORF">Q5P01_013785</name>
</gene>
<organism evidence="2 3">
    <name type="scientific">Channa striata</name>
    <name type="common">Snakehead murrel</name>
    <name type="synonym">Ophicephalus striatus</name>
    <dbReference type="NCBI Taxonomy" id="64152"/>
    <lineage>
        <taxon>Eukaryota</taxon>
        <taxon>Metazoa</taxon>
        <taxon>Chordata</taxon>
        <taxon>Craniata</taxon>
        <taxon>Vertebrata</taxon>
        <taxon>Euteleostomi</taxon>
        <taxon>Actinopterygii</taxon>
        <taxon>Neopterygii</taxon>
        <taxon>Teleostei</taxon>
        <taxon>Neoteleostei</taxon>
        <taxon>Acanthomorphata</taxon>
        <taxon>Anabantaria</taxon>
        <taxon>Anabantiformes</taxon>
        <taxon>Channoidei</taxon>
        <taxon>Channidae</taxon>
        <taxon>Channa</taxon>
    </lineage>
</organism>
<evidence type="ECO:0000313" key="3">
    <source>
        <dbReference type="Proteomes" id="UP001187415"/>
    </source>
</evidence>
<name>A0AA88SNS5_CHASR</name>
<proteinExistence type="predicted"/>
<feature type="region of interest" description="Disordered" evidence="1">
    <location>
        <begin position="1"/>
        <end position="69"/>
    </location>
</feature>
<comment type="caution">
    <text evidence="2">The sequence shown here is derived from an EMBL/GenBank/DDBJ whole genome shotgun (WGS) entry which is preliminary data.</text>
</comment>
<evidence type="ECO:0000313" key="2">
    <source>
        <dbReference type="EMBL" id="KAK2840045.1"/>
    </source>
</evidence>
<dbReference type="Proteomes" id="UP001187415">
    <property type="component" value="Unassembled WGS sequence"/>
</dbReference>
<dbReference type="AlphaFoldDB" id="A0AA88SNS5"/>
<keyword evidence="3" id="KW-1185">Reference proteome</keyword>
<sequence length="69" mass="7229">MSRADGAGCPEVESEWQGQAAGGRWQNAAGRELFEEKGDVFGSEYAADGGSGTADRRTDESVPLELPPA</sequence>
<accession>A0AA88SNS5</accession>
<reference evidence="2" key="1">
    <citation type="submission" date="2023-07" db="EMBL/GenBank/DDBJ databases">
        <title>Chromosome-level Genome Assembly of Striped Snakehead (Channa striata).</title>
        <authorList>
            <person name="Liu H."/>
        </authorList>
    </citation>
    <scope>NUCLEOTIDE SEQUENCE</scope>
    <source>
        <strain evidence="2">Gz</strain>
        <tissue evidence="2">Muscle</tissue>
    </source>
</reference>
<evidence type="ECO:0000256" key="1">
    <source>
        <dbReference type="SAM" id="MobiDB-lite"/>
    </source>
</evidence>
<protein>
    <submittedName>
        <fullName evidence="2">Uncharacterized protein</fullName>
    </submittedName>
</protein>
<dbReference type="EMBL" id="JAUPFM010000010">
    <property type="protein sequence ID" value="KAK2840045.1"/>
    <property type="molecule type" value="Genomic_DNA"/>
</dbReference>